<dbReference type="PANTHER" id="PTHR30616:SF2">
    <property type="entry name" value="PURINE NUCLEOSIDE PHOSPHORYLASE LACC1"/>
    <property type="match status" value="1"/>
</dbReference>
<keyword evidence="12" id="KW-1185">Reference proteome</keyword>
<evidence type="ECO:0000256" key="8">
    <source>
        <dbReference type="ARBA" id="ARBA00048968"/>
    </source>
</evidence>
<keyword evidence="3" id="KW-0808">Transferase</keyword>
<evidence type="ECO:0000313" key="12">
    <source>
        <dbReference type="Proteomes" id="UP001041814"/>
    </source>
</evidence>
<keyword evidence="4" id="KW-0479">Metal-binding</keyword>
<dbReference type="PANTHER" id="PTHR30616">
    <property type="entry name" value="UNCHARACTERIZED PROTEIN YFIH"/>
    <property type="match status" value="1"/>
</dbReference>
<dbReference type="NCBIfam" id="TIGR00726">
    <property type="entry name" value="peptidoglycan editing factor PgeF"/>
    <property type="match status" value="1"/>
</dbReference>
<proteinExistence type="inferred from homology"/>
<reference evidence="11" key="2">
    <citation type="journal article" date="2020" name="Microorganisms">
        <title>Osmotic Adaptation and Compatible Solute Biosynthesis of Phototrophic Bacteria as Revealed from Genome Analyses.</title>
        <authorList>
            <person name="Imhoff J.F."/>
            <person name="Rahn T."/>
            <person name="Kunzel S."/>
            <person name="Keller A."/>
            <person name="Neulinger S.C."/>
        </authorList>
    </citation>
    <scope>NUCLEOTIDE SEQUENCE</scope>
    <source>
        <strain evidence="11">IM 151</strain>
    </source>
</reference>
<dbReference type="Proteomes" id="UP001041814">
    <property type="component" value="Unassembled WGS sequence"/>
</dbReference>
<comment type="catalytic activity">
    <reaction evidence="7">
        <text>adenosine + H2O + H(+) = inosine + NH4(+)</text>
        <dbReference type="Rhea" id="RHEA:24408"/>
        <dbReference type="ChEBI" id="CHEBI:15377"/>
        <dbReference type="ChEBI" id="CHEBI:15378"/>
        <dbReference type="ChEBI" id="CHEBI:16335"/>
        <dbReference type="ChEBI" id="CHEBI:17596"/>
        <dbReference type="ChEBI" id="CHEBI:28938"/>
        <dbReference type="EC" id="3.5.4.4"/>
    </reaction>
    <physiologicalReaction direction="left-to-right" evidence="7">
        <dbReference type="Rhea" id="RHEA:24409"/>
    </physiologicalReaction>
</comment>
<evidence type="ECO:0000256" key="10">
    <source>
        <dbReference type="RuleBase" id="RU361274"/>
    </source>
</evidence>
<dbReference type="CDD" id="cd16833">
    <property type="entry name" value="YfiH"/>
    <property type="match status" value="1"/>
</dbReference>
<evidence type="ECO:0000256" key="2">
    <source>
        <dbReference type="ARBA" id="ARBA00007353"/>
    </source>
</evidence>
<name>A0ABS1DS09_RUBGE</name>
<keyword evidence="6" id="KW-0862">Zinc</keyword>
<sequence>MLRPSWPAPAGVGAAFSTRRGGVSAAPYDSFNLRPPGLRGDALDAPEAVFENQRRFAAALGARPVYLDQVHGAEVVRLRGDEPEHVFARADASVSTAVGVACTVLVADCLPVLLCTADGRGVGAAHAGWRGLAGGVVEACATALCEATGAAPGELLAWLGPCIGPRSFEVGQDVVEAFGGDPAAEPDADAPALFRPRLRADGQRRWLADLTALARARLAAFGVVQVSGGSWCTVEDGSRFFSFRRDRITGRMAAAVWRRG</sequence>
<dbReference type="EMBL" id="NRRU01000017">
    <property type="protein sequence ID" value="MBK1712394.1"/>
    <property type="molecule type" value="Genomic_DNA"/>
</dbReference>
<keyword evidence="5" id="KW-0378">Hydrolase</keyword>
<comment type="catalytic activity">
    <reaction evidence="1">
        <text>inosine + phosphate = alpha-D-ribose 1-phosphate + hypoxanthine</text>
        <dbReference type="Rhea" id="RHEA:27646"/>
        <dbReference type="ChEBI" id="CHEBI:17368"/>
        <dbReference type="ChEBI" id="CHEBI:17596"/>
        <dbReference type="ChEBI" id="CHEBI:43474"/>
        <dbReference type="ChEBI" id="CHEBI:57720"/>
        <dbReference type="EC" id="2.4.2.1"/>
    </reaction>
    <physiologicalReaction direction="left-to-right" evidence="1">
        <dbReference type="Rhea" id="RHEA:27647"/>
    </physiologicalReaction>
</comment>
<evidence type="ECO:0000256" key="4">
    <source>
        <dbReference type="ARBA" id="ARBA00022723"/>
    </source>
</evidence>
<evidence type="ECO:0000256" key="5">
    <source>
        <dbReference type="ARBA" id="ARBA00022801"/>
    </source>
</evidence>
<protein>
    <recommendedName>
        <fullName evidence="10">Purine nucleoside phosphorylase</fullName>
    </recommendedName>
</protein>
<evidence type="ECO:0000256" key="3">
    <source>
        <dbReference type="ARBA" id="ARBA00022679"/>
    </source>
</evidence>
<evidence type="ECO:0000256" key="6">
    <source>
        <dbReference type="ARBA" id="ARBA00022833"/>
    </source>
</evidence>
<accession>A0ABS1DS09</accession>
<comment type="catalytic activity">
    <reaction evidence="9">
        <text>S-methyl-5'-thioadenosine + phosphate = 5-(methylsulfanyl)-alpha-D-ribose 1-phosphate + adenine</text>
        <dbReference type="Rhea" id="RHEA:11852"/>
        <dbReference type="ChEBI" id="CHEBI:16708"/>
        <dbReference type="ChEBI" id="CHEBI:17509"/>
        <dbReference type="ChEBI" id="CHEBI:43474"/>
        <dbReference type="ChEBI" id="CHEBI:58533"/>
        <dbReference type="EC" id="2.4.2.28"/>
    </reaction>
    <physiologicalReaction direction="left-to-right" evidence="9">
        <dbReference type="Rhea" id="RHEA:11853"/>
    </physiologicalReaction>
</comment>
<dbReference type="SUPFAM" id="SSF64438">
    <property type="entry name" value="CNF1/YfiH-like putative cysteine hydrolases"/>
    <property type="match status" value="1"/>
</dbReference>
<comment type="similarity">
    <text evidence="2 10">Belongs to the purine nucleoside phosphorylase YfiH/LACC1 family.</text>
</comment>
<organism evidence="11 12">
    <name type="scientific">Rubrivivax gelatinosus</name>
    <name type="common">Rhodocyclus gelatinosus</name>
    <name type="synonym">Rhodopseudomonas gelatinosa</name>
    <dbReference type="NCBI Taxonomy" id="28068"/>
    <lineage>
        <taxon>Bacteria</taxon>
        <taxon>Pseudomonadati</taxon>
        <taxon>Pseudomonadota</taxon>
        <taxon>Betaproteobacteria</taxon>
        <taxon>Burkholderiales</taxon>
        <taxon>Sphaerotilaceae</taxon>
        <taxon>Rubrivivax</taxon>
    </lineage>
</organism>
<gene>
    <name evidence="11" type="ORF">CKO43_06320</name>
</gene>
<evidence type="ECO:0000313" key="11">
    <source>
        <dbReference type="EMBL" id="MBK1712394.1"/>
    </source>
</evidence>
<evidence type="ECO:0000256" key="9">
    <source>
        <dbReference type="ARBA" id="ARBA00049893"/>
    </source>
</evidence>
<evidence type="ECO:0000256" key="1">
    <source>
        <dbReference type="ARBA" id="ARBA00000553"/>
    </source>
</evidence>
<dbReference type="InterPro" id="IPR003730">
    <property type="entry name" value="Cu_polyphenol_OxRdtase"/>
</dbReference>
<comment type="catalytic activity">
    <reaction evidence="8">
        <text>adenosine + phosphate = alpha-D-ribose 1-phosphate + adenine</text>
        <dbReference type="Rhea" id="RHEA:27642"/>
        <dbReference type="ChEBI" id="CHEBI:16335"/>
        <dbReference type="ChEBI" id="CHEBI:16708"/>
        <dbReference type="ChEBI" id="CHEBI:43474"/>
        <dbReference type="ChEBI" id="CHEBI:57720"/>
        <dbReference type="EC" id="2.4.2.1"/>
    </reaction>
    <physiologicalReaction direction="left-to-right" evidence="8">
        <dbReference type="Rhea" id="RHEA:27643"/>
    </physiologicalReaction>
</comment>
<dbReference type="InterPro" id="IPR038371">
    <property type="entry name" value="Cu_polyphenol_OxRdtase_sf"/>
</dbReference>
<dbReference type="Gene3D" id="3.60.140.10">
    <property type="entry name" value="CNF1/YfiH-like putative cysteine hydrolases"/>
    <property type="match status" value="1"/>
</dbReference>
<dbReference type="InterPro" id="IPR011324">
    <property type="entry name" value="Cytotoxic_necrot_fac-like_cat"/>
</dbReference>
<dbReference type="Pfam" id="PF02578">
    <property type="entry name" value="Cu-oxidase_4"/>
    <property type="match status" value="1"/>
</dbReference>
<reference evidence="11" key="1">
    <citation type="submission" date="2017-08" db="EMBL/GenBank/DDBJ databases">
        <authorList>
            <person name="Imhoff J.F."/>
            <person name="Rahn T."/>
            <person name="Kuenzel S."/>
            <person name="Neulinger S.C."/>
        </authorList>
    </citation>
    <scope>NUCLEOTIDE SEQUENCE</scope>
    <source>
        <strain evidence="11">IM 151</strain>
    </source>
</reference>
<comment type="caution">
    <text evidence="11">The sequence shown here is derived from an EMBL/GenBank/DDBJ whole genome shotgun (WGS) entry which is preliminary data.</text>
</comment>
<evidence type="ECO:0000256" key="7">
    <source>
        <dbReference type="ARBA" id="ARBA00047989"/>
    </source>
</evidence>